<dbReference type="Gene3D" id="3.30.70.920">
    <property type="match status" value="1"/>
</dbReference>
<dbReference type="RefSeq" id="WP_013009441.1">
    <property type="nucleotide sequence ID" value="NC_013943.1"/>
</dbReference>
<evidence type="ECO:0000313" key="1">
    <source>
        <dbReference type="EMBL" id="ADD66893.1"/>
    </source>
</evidence>
<sequence>MITILMQEPKMIYSGSIVFIEPENLNEVKQVLEGFSEIEIHAVSEDKTQIVISFETENDEKLEELTKVIKNHSKILDVGHHIMHFEDEVDAILQGDKIPDLKTFQRSRRREKNPLESREV</sequence>
<dbReference type="HOGENOM" id="CLU_155794_3_0_0"/>
<dbReference type="InParanoid" id="D4H1E5"/>
<proteinExistence type="predicted"/>
<dbReference type="PaxDb" id="522772-Dacet_0087"/>
<organism evidence="1 2">
    <name type="scientific">Denitrovibrio acetiphilus (strain DSM 12809 / NBRC 114555 / N2460)</name>
    <dbReference type="NCBI Taxonomy" id="522772"/>
    <lineage>
        <taxon>Bacteria</taxon>
        <taxon>Pseudomonadati</taxon>
        <taxon>Deferribacterota</taxon>
        <taxon>Deferribacteres</taxon>
        <taxon>Deferribacterales</taxon>
        <taxon>Geovibrionaceae</taxon>
        <taxon>Denitrovibrio</taxon>
    </lineage>
</organism>
<name>D4H1E5_DENA2</name>
<dbReference type="InterPro" id="IPR005623">
    <property type="entry name" value="Chaperone_NapD_NO3_reduct"/>
</dbReference>
<gene>
    <name evidence="1" type="ordered locus">Dacet_0087</name>
</gene>
<accession>D4H1E5</accession>
<dbReference type="OrthoDB" id="9815070at2"/>
<keyword evidence="2" id="KW-1185">Reference proteome</keyword>
<dbReference type="EMBL" id="CP001968">
    <property type="protein sequence ID" value="ADD66893.1"/>
    <property type="molecule type" value="Genomic_DNA"/>
</dbReference>
<dbReference type="KEGG" id="dap:Dacet_0087"/>
<reference evidence="1 2" key="1">
    <citation type="journal article" date="2010" name="Stand. Genomic Sci.">
        <title>Complete genome sequence of Denitrovibrio acetiphilus type strain (N2460).</title>
        <authorList>
            <person name="Kiss H."/>
            <person name="Lang E."/>
            <person name="Lapidus A."/>
            <person name="Copeland A."/>
            <person name="Nolan M."/>
            <person name="Glavina Del Rio T."/>
            <person name="Chen F."/>
            <person name="Lucas S."/>
            <person name="Tice H."/>
            <person name="Cheng J.F."/>
            <person name="Han C."/>
            <person name="Goodwin L."/>
            <person name="Pitluck S."/>
            <person name="Liolios K."/>
            <person name="Pati A."/>
            <person name="Ivanova N."/>
            <person name="Mavromatis K."/>
            <person name="Chen A."/>
            <person name="Palaniappan K."/>
            <person name="Land M."/>
            <person name="Hauser L."/>
            <person name="Chang Y.J."/>
            <person name="Jeffries C.D."/>
            <person name="Detter J.C."/>
            <person name="Brettin T."/>
            <person name="Spring S."/>
            <person name="Rohde M."/>
            <person name="Goker M."/>
            <person name="Woyke T."/>
            <person name="Bristow J."/>
            <person name="Eisen J.A."/>
            <person name="Markowitz V."/>
            <person name="Hugenholtz P."/>
            <person name="Kyrpides N.C."/>
            <person name="Klenk H.P."/>
        </authorList>
    </citation>
    <scope>NUCLEOTIDE SEQUENCE [LARGE SCALE GENOMIC DNA]</scope>
    <source>
        <strain evidence="2">DSM 12809 / NBRC 114555 / N2460</strain>
    </source>
</reference>
<dbReference type="Pfam" id="PF03927">
    <property type="entry name" value="NapD"/>
    <property type="match status" value="1"/>
</dbReference>
<dbReference type="AlphaFoldDB" id="D4H1E5"/>
<dbReference type="STRING" id="522772.Dacet_0087"/>
<evidence type="ECO:0000313" key="2">
    <source>
        <dbReference type="Proteomes" id="UP000002012"/>
    </source>
</evidence>
<protein>
    <recommendedName>
        <fullName evidence="3">Chaperone NapD</fullName>
    </recommendedName>
</protein>
<dbReference type="eggNOG" id="ENOG502ZJJ1">
    <property type="taxonomic scope" value="Bacteria"/>
</dbReference>
<dbReference type="Proteomes" id="UP000002012">
    <property type="component" value="Chromosome"/>
</dbReference>
<evidence type="ECO:0008006" key="3">
    <source>
        <dbReference type="Google" id="ProtNLM"/>
    </source>
</evidence>